<protein>
    <submittedName>
        <fullName evidence="1">Uncharacterized protein</fullName>
    </submittedName>
</protein>
<dbReference type="RefSeq" id="WP_424597034.1">
    <property type="nucleotide sequence ID" value="NZ_JBNATC010000018.1"/>
</dbReference>
<dbReference type="Proteomes" id="UP000237040">
    <property type="component" value="Unassembled WGS sequence"/>
</dbReference>
<gene>
    <name evidence="1" type="ORF">C0189_01475</name>
</gene>
<accession>A0A2J6WFB4</accession>
<evidence type="ECO:0000313" key="2">
    <source>
        <dbReference type="Proteomes" id="UP000237040"/>
    </source>
</evidence>
<dbReference type="EMBL" id="PNIL01000022">
    <property type="protein sequence ID" value="PMP68306.1"/>
    <property type="molecule type" value="Genomic_DNA"/>
</dbReference>
<dbReference type="AlphaFoldDB" id="A0A2J6WFB4"/>
<evidence type="ECO:0000313" key="1">
    <source>
        <dbReference type="EMBL" id="PMP68306.1"/>
    </source>
</evidence>
<comment type="caution">
    <text evidence="1">The sequence shown here is derived from an EMBL/GenBank/DDBJ whole genome shotgun (WGS) entry which is preliminary data.</text>
</comment>
<proteinExistence type="predicted"/>
<sequence>MNEVDTAEIEEQKLLDVGFDTSEEDRAGSFLIIDNQVKEYKPIQKGVEVLQLSIALEKHSWLKEYYWKPVTP</sequence>
<organism evidence="1 2">
    <name type="scientific">Caldisericum exile</name>
    <dbReference type="NCBI Taxonomy" id="693075"/>
    <lineage>
        <taxon>Bacteria</taxon>
        <taxon>Pseudomonadati</taxon>
        <taxon>Caldisericota/Cryosericota group</taxon>
        <taxon>Caldisericota</taxon>
        <taxon>Caldisericia</taxon>
        <taxon>Caldisericales</taxon>
        <taxon>Caldisericaceae</taxon>
        <taxon>Caldisericum</taxon>
    </lineage>
</organism>
<name>A0A2J6WFB4_9BACT</name>
<reference evidence="1 2" key="1">
    <citation type="submission" date="2018-01" db="EMBL/GenBank/DDBJ databases">
        <title>Metagenomic assembled genomes from two thermal pools in the Uzon Caldera, Kamchatka, Russia.</title>
        <authorList>
            <person name="Wilkins L."/>
            <person name="Ettinger C."/>
        </authorList>
    </citation>
    <scope>NUCLEOTIDE SEQUENCE [LARGE SCALE GENOMIC DNA]</scope>
    <source>
        <strain evidence="1">ZAV-07</strain>
    </source>
</reference>